<dbReference type="PROSITE" id="PS51450">
    <property type="entry name" value="LRR"/>
    <property type="match status" value="4"/>
</dbReference>
<keyword evidence="2" id="KW-0677">Repeat</keyword>
<protein>
    <submittedName>
        <fullName evidence="5">LRC40-like protein</fullName>
    </submittedName>
</protein>
<evidence type="ECO:0000256" key="1">
    <source>
        <dbReference type="ARBA" id="ARBA00022614"/>
    </source>
</evidence>
<evidence type="ECO:0000259" key="4">
    <source>
        <dbReference type="Pfam" id="PF23598"/>
    </source>
</evidence>
<dbReference type="SUPFAM" id="SSF52058">
    <property type="entry name" value="L domain-like"/>
    <property type="match status" value="1"/>
</dbReference>
<evidence type="ECO:0000256" key="3">
    <source>
        <dbReference type="SAM" id="MobiDB-lite"/>
    </source>
</evidence>
<dbReference type="PANTHER" id="PTHR48051:SF54">
    <property type="entry name" value="LEUCINE-RICH REPEAT-CONTAINING PROTEIN"/>
    <property type="match status" value="1"/>
</dbReference>
<evidence type="ECO:0000313" key="5">
    <source>
        <dbReference type="EMBL" id="WAR24190.1"/>
    </source>
</evidence>
<feature type="domain" description="Disease resistance R13L4/SHOC-2-like LRR" evidence="4">
    <location>
        <begin position="129"/>
        <end position="209"/>
    </location>
</feature>
<dbReference type="Pfam" id="PF13855">
    <property type="entry name" value="LRR_8"/>
    <property type="match status" value="2"/>
</dbReference>
<keyword evidence="6" id="KW-1185">Reference proteome</keyword>
<dbReference type="Proteomes" id="UP001164746">
    <property type="component" value="Chromosome 13"/>
</dbReference>
<reference evidence="5" key="1">
    <citation type="submission" date="2022-11" db="EMBL/GenBank/DDBJ databases">
        <title>Centuries of genome instability and evolution in soft-shell clam transmissible cancer (bioRxiv).</title>
        <authorList>
            <person name="Hart S.F.M."/>
            <person name="Yonemitsu M.A."/>
            <person name="Giersch R.M."/>
            <person name="Beal B.F."/>
            <person name="Arriagada G."/>
            <person name="Davis B.W."/>
            <person name="Ostrander E.A."/>
            <person name="Goff S.P."/>
            <person name="Metzger M.J."/>
        </authorList>
    </citation>
    <scope>NUCLEOTIDE SEQUENCE</scope>
    <source>
        <strain evidence="5">MELC-2E11</strain>
        <tissue evidence="5">Siphon/mantle</tissue>
    </source>
</reference>
<sequence length="530" mass="58380">MASRGRRPIRPQGGFGAAPEPKSGVPASMIKSARQSGQLNLSGRSLTSVPDTVWRINIDVPEEGKTVSMDGGDDRWWEQTDLTKLILASNWLTGVSEDISNLPALTVLDVHDNRLESLPQALGKVPLCITRLQNLRSLQLEHNQLASLPQEIGALMFLEQLDISNNQLTTVPVSIGHLSHVMRLNISNNKIASLPPEIGCMNGLRELDATHNELSGLPQEVGTLIHLERLYLRHNRLTYLPVLTDCSNLKELHVGNNQISAITAEHISHLPAISILDLRDNKLSSLPDEIVQLQSLERLDVTNNDLAGLPNVLGTVTTLKSIVVDGNPMKTIRRDIVMRGTQEIKKYLRSRIEEPVNIPEGTRNGVQSSEGQSGVIGAGGQGVDAHEVCQMKNLDFSNKKCSKIPEEVIKLAVKGEVTSVNLSKNSFTQLPEGLMLISDFLKELNLGFNKLTSLHTDIGLYFKLTTLDLRNNMLSDLPSDMASLKGLREIYLSFNRSLQLMGNAFRIPRPQILAKGTLALLEHLRGRIAE</sequence>
<evidence type="ECO:0000256" key="2">
    <source>
        <dbReference type="ARBA" id="ARBA00022737"/>
    </source>
</evidence>
<dbReference type="InterPro" id="IPR003591">
    <property type="entry name" value="Leu-rich_rpt_typical-subtyp"/>
</dbReference>
<gene>
    <name evidence="5" type="ORF">MAR_037859</name>
</gene>
<dbReference type="PANTHER" id="PTHR48051">
    <property type="match status" value="1"/>
</dbReference>
<dbReference type="Gene3D" id="3.80.10.10">
    <property type="entry name" value="Ribonuclease Inhibitor"/>
    <property type="match status" value="4"/>
</dbReference>
<evidence type="ECO:0000313" key="6">
    <source>
        <dbReference type="Proteomes" id="UP001164746"/>
    </source>
</evidence>
<dbReference type="SMART" id="SM00369">
    <property type="entry name" value="LRR_TYP"/>
    <property type="match status" value="11"/>
</dbReference>
<dbReference type="InterPro" id="IPR055414">
    <property type="entry name" value="LRR_R13L4/SHOC2-like"/>
</dbReference>
<dbReference type="EMBL" id="CP111024">
    <property type="protein sequence ID" value="WAR24190.1"/>
    <property type="molecule type" value="Genomic_DNA"/>
</dbReference>
<feature type="region of interest" description="Disordered" evidence="3">
    <location>
        <begin position="1"/>
        <end position="27"/>
    </location>
</feature>
<dbReference type="SUPFAM" id="SSF52075">
    <property type="entry name" value="Outer arm dynein light chain 1"/>
    <property type="match status" value="1"/>
</dbReference>
<dbReference type="InterPro" id="IPR050216">
    <property type="entry name" value="LRR_domain-containing"/>
</dbReference>
<accession>A0ABY7FPN4</accession>
<keyword evidence="1" id="KW-0433">Leucine-rich repeat</keyword>
<organism evidence="5 6">
    <name type="scientific">Mya arenaria</name>
    <name type="common">Soft-shell clam</name>
    <dbReference type="NCBI Taxonomy" id="6604"/>
    <lineage>
        <taxon>Eukaryota</taxon>
        <taxon>Metazoa</taxon>
        <taxon>Spiralia</taxon>
        <taxon>Lophotrochozoa</taxon>
        <taxon>Mollusca</taxon>
        <taxon>Bivalvia</taxon>
        <taxon>Autobranchia</taxon>
        <taxon>Heteroconchia</taxon>
        <taxon>Euheterodonta</taxon>
        <taxon>Imparidentia</taxon>
        <taxon>Neoheterodontei</taxon>
        <taxon>Myida</taxon>
        <taxon>Myoidea</taxon>
        <taxon>Myidae</taxon>
        <taxon>Mya</taxon>
    </lineage>
</organism>
<dbReference type="Pfam" id="PF23598">
    <property type="entry name" value="LRR_14"/>
    <property type="match status" value="1"/>
</dbReference>
<name>A0ABY7FPN4_MYAAR</name>
<dbReference type="InterPro" id="IPR001611">
    <property type="entry name" value="Leu-rich_rpt"/>
</dbReference>
<dbReference type="InterPro" id="IPR032675">
    <property type="entry name" value="LRR_dom_sf"/>
</dbReference>
<dbReference type="SMART" id="SM00364">
    <property type="entry name" value="LRR_BAC"/>
    <property type="match status" value="11"/>
</dbReference>
<proteinExistence type="predicted"/>